<accession>A0A1U7PVV3</accession>
<evidence type="ECO:0000256" key="1">
    <source>
        <dbReference type="SAM" id="MobiDB-lite"/>
    </source>
</evidence>
<proteinExistence type="predicted"/>
<dbReference type="RefSeq" id="WP_076783209.1">
    <property type="nucleotide sequence ID" value="NZ_FTPU01000015.1"/>
</dbReference>
<dbReference type="OrthoDB" id="1340494at2"/>
<evidence type="ECO:0000313" key="3">
    <source>
        <dbReference type="Proteomes" id="UP000187261"/>
    </source>
</evidence>
<dbReference type="EMBL" id="FTPU01000015">
    <property type="protein sequence ID" value="SIT97019.1"/>
    <property type="molecule type" value="Genomic_DNA"/>
</dbReference>
<dbReference type="STRING" id="1121284.SAMN05660493_01722"/>
<gene>
    <name evidence="2" type="ORF">SAMN05660493_01722</name>
</gene>
<sequence length="126" mass="15089">MGYAHYPHPYPDQKQKDARSSIAEQYVQNQPDLQEYYIHWNGERFIPTEAHLLVQFKVIPIHNGQLKYFQKITRPDTITEASLHKVWYSKSNNQVEFFTADGENPEDNQLLRQLSIHMYNQYIKNY</sequence>
<dbReference type="AlphaFoldDB" id="A0A1U7PVV3"/>
<evidence type="ECO:0000313" key="2">
    <source>
        <dbReference type="EMBL" id="SIT97019.1"/>
    </source>
</evidence>
<reference evidence="3" key="1">
    <citation type="submission" date="2016-10" db="EMBL/GenBank/DDBJ databases">
        <authorList>
            <person name="Varghese N."/>
            <person name="Submissions S."/>
        </authorList>
    </citation>
    <scope>NUCLEOTIDE SEQUENCE [LARGE SCALE GENOMIC DNA]</scope>
    <source>
        <strain evidence="3">DSM 19482</strain>
    </source>
</reference>
<protein>
    <submittedName>
        <fullName evidence="2">Uncharacterized protein</fullName>
    </submittedName>
</protein>
<organism evidence="2 3">
    <name type="scientific">Epilithonimonas bovis DSM 19482</name>
    <dbReference type="NCBI Taxonomy" id="1121284"/>
    <lineage>
        <taxon>Bacteria</taxon>
        <taxon>Pseudomonadati</taxon>
        <taxon>Bacteroidota</taxon>
        <taxon>Flavobacteriia</taxon>
        <taxon>Flavobacteriales</taxon>
        <taxon>Weeksellaceae</taxon>
        <taxon>Chryseobacterium group</taxon>
        <taxon>Epilithonimonas</taxon>
    </lineage>
</organism>
<feature type="region of interest" description="Disordered" evidence="1">
    <location>
        <begin position="1"/>
        <end position="20"/>
    </location>
</feature>
<dbReference type="Proteomes" id="UP000187261">
    <property type="component" value="Unassembled WGS sequence"/>
</dbReference>
<name>A0A1U7PVV3_9FLAO</name>
<keyword evidence="3" id="KW-1185">Reference proteome</keyword>